<feature type="chain" id="PRO_5039569277" evidence="5">
    <location>
        <begin position="29"/>
        <end position="350"/>
    </location>
</feature>
<evidence type="ECO:0000313" key="8">
    <source>
        <dbReference type="Proteomes" id="UP000578112"/>
    </source>
</evidence>
<accession>A0A7W7MRB4</accession>
<dbReference type="Pfam" id="PF01497">
    <property type="entry name" value="Peripla_BP_2"/>
    <property type="match status" value="1"/>
</dbReference>
<comment type="similarity">
    <text evidence="2">Belongs to the bacterial solute-binding protein 8 family.</text>
</comment>
<evidence type="ECO:0000256" key="3">
    <source>
        <dbReference type="ARBA" id="ARBA00022448"/>
    </source>
</evidence>
<evidence type="ECO:0000313" key="7">
    <source>
        <dbReference type="EMBL" id="MBB4764063.1"/>
    </source>
</evidence>
<protein>
    <submittedName>
        <fullName evidence="7">Iron complex transport system substrate-binding protein</fullName>
    </submittedName>
</protein>
<dbReference type="PROSITE" id="PS51257">
    <property type="entry name" value="PROKAR_LIPOPROTEIN"/>
    <property type="match status" value="1"/>
</dbReference>
<dbReference type="PROSITE" id="PS50983">
    <property type="entry name" value="FE_B12_PBP"/>
    <property type="match status" value="1"/>
</dbReference>
<evidence type="ECO:0000259" key="6">
    <source>
        <dbReference type="PROSITE" id="PS50983"/>
    </source>
</evidence>
<organism evidence="7 8">
    <name type="scientific">Actinoplanes digitatis</name>
    <dbReference type="NCBI Taxonomy" id="1868"/>
    <lineage>
        <taxon>Bacteria</taxon>
        <taxon>Bacillati</taxon>
        <taxon>Actinomycetota</taxon>
        <taxon>Actinomycetes</taxon>
        <taxon>Micromonosporales</taxon>
        <taxon>Micromonosporaceae</taxon>
        <taxon>Actinoplanes</taxon>
    </lineage>
</organism>
<keyword evidence="8" id="KW-1185">Reference proteome</keyword>
<evidence type="ECO:0000256" key="1">
    <source>
        <dbReference type="ARBA" id="ARBA00004196"/>
    </source>
</evidence>
<evidence type="ECO:0000256" key="5">
    <source>
        <dbReference type="SAM" id="SignalP"/>
    </source>
</evidence>
<dbReference type="AlphaFoldDB" id="A0A7W7MRB4"/>
<dbReference type="PANTHER" id="PTHR30532:SF24">
    <property type="entry name" value="FERRIC ENTEROBACTIN-BINDING PERIPLASMIC PROTEIN FEPB"/>
    <property type="match status" value="1"/>
</dbReference>
<comment type="subcellular location">
    <subcellularLocation>
        <location evidence="1">Cell envelope</location>
    </subcellularLocation>
</comment>
<keyword evidence="4 5" id="KW-0732">Signal</keyword>
<dbReference type="Proteomes" id="UP000578112">
    <property type="component" value="Unassembled WGS sequence"/>
</dbReference>
<dbReference type="InterPro" id="IPR051313">
    <property type="entry name" value="Bact_iron-sidero_bind"/>
</dbReference>
<dbReference type="GO" id="GO:0030288">
    <property type="term" value="C:outer membrane-bounded periplasmic space"/>
    <property type="evidence" value="ECO:0007669"/>
    <property type="project" value="TreeGrafter"/>
</dbReference>
<dbReference type="PANTHER" id="PTHR30532">
    <property type="entry name" value="IRON III DICITRATE-BINDING PERIPLASMIC PROTEIN"/>
    <property type="match status" value="1"/>
</dbReference>
<evidence type="ECO:0000256" key="2">
    <source>
        <dbReference type="ARBA" id="ARBA00008814"/>
    </source>
</evidence>
<dbReference type="SUPFAM" id="SSF53807">
    <property type="entry name" value="Helical backbone' metal receptor"/>
    <property type="match status" value="1"/>
</dbReference>
<feature type="domain" description="Fe/B12 periplasmic-binding" evidence="6">
    <location>
        <begin position="64"/>
        <end position="336"/>
    </location>
</feature>
<dbReference type="GO" id="GO:1901678">
    <property type="term" value="P:iron coordination entity transport"/>
    <property type="evidence" value="ECO:0007669"/>
    <property type="project" value="UniProtKB-ARBA"/>
</dbReference>
<dbReference type="CDD" id="cd01146">
    <property type="entry name" value="FhuD"/>
    <property type="match status" value="1"/>
</dbReference>
<proteinExistence type="inferred from homology"/>
<comment type="caution">
    <text evidence="7">The sequence shown here is derived from an EMBL/GenBank/DDBJ whole genome shotgun (WGS) entry which is preliminary data.</text>
</comment>
<feature type="signal peptide" evidence="5">
    <location>
        <begin position="1"/>
        <end position="28"/>
    </location>
</feature>
<reference evidence="7 8" key="1">
    <citation type="submission" date="2020-08" db="EMBL/GenBank/DDBJ databases">
        <title>Sequencing the genomes of 1000 actinobacteria strains.</title>
        <authorList>
            <person name="Klenk H.-P."/>
        </authorList>
    </citation>
    <scope>NUCLEOTIDE SEQUENCE [LARGE SCALE GENOMIC DNA]</scope>
    <source>
        <strain evidence="7 8">DSM 43149</strain>
    </source>
</reference>
<sequence>MRLFTIRRTATVAAAGLMLLLGACGPNSEPQGSGGGSAAAAATGFPVALPHKYGTTTVSAEPKRIVTVGLVEQDALLALGVVPTATTEWFGGKPGAVWPWAQAALGGATAPQVLTNTDGIQFEKVAALRPDLILAVYSGLTAEDYATLSKIAPTVAQPKDTVDYGVSWQDLTRTVGSAVGRKAQADKVVADVEARFAAVRKEHPEFAGATGLMATTWEGYYVYGPQDSRGRLLTDLGFKLPDGLAEVTGKEFGANLSKERTDLLDVGALVWLVDKYAPDKAKVQADPLYAKLKVKTEGRDVYLENEELVGAATSFVTVLSLPPLLDQLVPQLAAAVDGNPATAVQRAAAG</sequence>
<dbReference type="EMBL" id="JACHNH010000001">
    <property type="protein sequence ID" value="MBB4764063.1"/>
    <property type="molecule type" value="Genomic_DNA"/>
</dbReference>
<keyword evidence="3" id="KW-0813">Transport</keyword>
<evidence type="ECO:0000256" key="4">
    <source>
        <dbReference type="ARBA" id="ARBA00022729"/>
    </source>
</evidence>
<name>A0A7W7MRB4_9ACTN</name>
<gene>
    <name evidence="7" type="ORF">BJ971_004619</name>
</gene>
<dbReference type="InterPro" id="IPR002491">
    <property type="entry name" value="ABC_transptr_periplasmic_BD"/>
</dbReference>
<dbReference type="RefSeq" id="WP_203709601.1">
    <property type="nucleotide sequence ID" value="NZ_BOMK01000066.1"/>
</dbReference>
<dbReference type="Gene3D" id="3.40.50.1980">
    <property type="entry name" value="Nitrogenase molybdenum iron protein domain"/>
    <property type="match status" value="2"/>
</dbReference>